<feature type="region of interest" description="Disordered" evidence="1">
    <location>
        <begin position="130"/>
        <end position="204"/>
    </location>
</feature>
<evidence type="ECO:0000313" key="3">
    <source>
        <dbReference type="Proteomes" id="UP001153269"/>
    </source>
</evidence>
<sequence>MSTSSSRSPFSPFPSLSPVSPFSSPDISDDNVFYSPKLQRCKESSSPCEQGEGIGLGGSRRSLASTGPPSPVAGQDNEPFASSYADLKYGIEPGRSFSVSSVLPSRPSGPGRISTGSRFLSVGDLTKTSLTCGGNGKDLDQWSFGPDWTTDYDCQPTGDSSGSYFPSDPAKIKSRSLPRSLTRSLGNWSSGDSVSHPGNTTGTRQAHLWSQNMNTFQFGLDAEGPPTPPATPPLSPVSRRMSQPPSPSSPTFPSPPGTPQSVDSQSSKGRLPSRGYVSSLSTFDESSDSSSDTTTDDEYYLETECISGLVVQSQTKELTKIDKEMKGFSMDTELYEQLDGGLRLLQPLPVIHFFNSILPQFCEF</sequence>
<dbReference type="AlphaFoldDB" id="A0A9N7UXD9"/>
<protein>
    <submittedName>
        <fullName evidence="2">Uncharacterized protein</fullName>
    </submittedName>
</protein>
<evidence type="ECO:0000313" key="2">
    <source>
        <dbReference type="EMBL" id="CAB1438169.1"/>
    </source>
</evidence>
<reference evidence="2" key="1">
    <citation type="submission" date="2020-03" db="EMBL/GenBank/DDBJ databases">
        <authorList>
            <person name="Weist P."/>
        </authorList>
    </citation>
    <scope>NUCLEOTIDE SEQUENCE</scope>
</reference>
<proteinExistence type="predicted"/>
<dbReference type="EMBL" id="CADEAL010002113">
    <property type="protein sequence ID" value="CAB1438169.1"/>
    <property type="molecule type" value="Genomic_DNA"/>
</dbReference>
<feature type="compositionally biased region" description="Low complexity" evidence="1">
    <location>
        <begin position="175"/>
        <end position="185"/>
    </location>
</feature>
<feature type="compositionally biased region" description="Pro residues" evidence="1">
    <location>
        <begin position="225"/>
        <end position="235"/>
    </location>
</feature>
<feature type="compositionally biased region" description="Polar residues" evidence="1">
    <location>
        <begin position="186"/>
        <end position="204"/>
    </location>
</feature>
<keyword evidence="3" id="KW-1185">Reference proteome</keyword>
<feature type="region of interest" description="Disordered" evidence="1">
    <location>
        <begin position="99"/>
        <end position="118"/>
    </location>
</feature>
<name>A0A9N7UXD9_PLEPL</name>
<comment type="caution">
    <text evidence="2">The sequence shown here is derived from an EMBL/GenBank/DDBJ whole genome shotgun (WGS) entry which is preliminary data.</text>
</comment>
<accession>A0A9N7UXD9</accession>
<feature type="region of interest" description="Disordered" evidence="1">
    <location>
        <begin position="41"/>
        <end position="79"/>
    </location>
</feature>
<organism evidence="2 3">
    <name type="scientific">Pleuronectes platessa</name>
    <name type="common">European plaice</name>
    <dbReference type="NCBI Taxonomy" id="8262"/>
    <lineage>
        <taxon>Eukaryota</taxon>
        <taxon>Metazoa</taxon>
        <taxon>Chordata</taxon>
        <taxon>Craniata</taxon>
        <taxon>Vertebrata</taxon>
        <taxon>Euteleostomi</taxon>
        <taxon>Actinopterygii</taxon>
        <taxon>Neopterygii</taxon>
        <taxon>Teleostei</taxon>
        <taxon>Neoteleostei</taxon>
        <taxon>Acanthomorphata</taxon>
        <taxon>Carangaria</taxon>
        <taxon>Pleuronectiformes</taxon>
        <taxon>Pleuronectoidei</taxon>
        <taxon>Pleuronectidae</taxon>
        <taxon>Pleuronectes</taxon>
    </lineage>
</organism>
<evidence type="ECO:0000256" key="1">
    <source>
        <dbReference type="SAM" id="MobiDB-lite"/>
    </source>
</evidence>
<feature type="region of interest" description="Disordered" evidence="1">
    <location>
        <begin position="1"/>
        <end position="22"/>
    </location>
</feature>
<feature type="compositionally biased region" description="Low complexity" evidence="1">
    <location>
        <begin position="278"/>
        <end position="293"/>
    </location>
</feature>
<gene>
    <name evidence="2" type="ORF">PLEPLA_LOCUS26123</name>
</gene>
<feature type="compositionally biased region" description="Pro residues" evidence="1">
    <location>
        <begin position="244"/>
        <end position="258"/>
    </location>
</feature>
<dbReference type="Proteomes" id="UP001153269">
    <property type="component" value="Unassembled WGS sequence"/>
</dbReference>
<feature type="region of interest" description="Disordered" evidence="1">
    <location>
        <begin position="217"/>
        <end position="296"/>
    </location>
</feature>